<dbReference type="AlphaFoldDB" id="A0A6J8ACL3"/>
<proteinExistence type="predicted"/>
<keyword evidence="2" id="KW-1185">Reference proteome</keyword>
<evidence type="ECO:0000313" key="2">
    <source>
        <dbReference type="Proteomes" id="UP000507470"/>
    </source>
</evidence>
<organism evidence="1 2">
    <name type="scientific">Mytilus coruscus</name>
    <name type="common">Sea mussel</name>
    <dbReference type="NCBI Taxonomy" id="42192"/>
    <lineage>
        <taxon>Eukaryota</taxon>
        <taxon>Metazoa</taxon>
        <taxon>Spiralia</taxon>
        <taxon>Lophotrochozoa</taxon>
        <taxon>Mollusca</taxon>
        <taxon>Bivalvia</taxon>
        <taxon>Autobranchia</taxon>
        <taxon>Pteriomorphia</taxon>
        <taxon>Mytilida</taxon>
        <taxon>Mytiloidea</taxon>
        <taxon>Mytilidae</taxon>
        <taxon>Mytilinae</taxon>
        <taxon>Mytilus</taxon>
    </lineage>
</organism>
<accession>A0A6J8ACL3</accession>
<dbReference type="EMBL" id="CACVKT020001043">
    <property type="protein sequence ID" value="CAC5364666.1"/>
    <property type="molecule type" value="Genomic_DNA"/>
</dbReference>
<gene>
    <name evidence="1" type="ORF">MCOR_5640</name>
</gene>
<evidence type="ECO:0000313" key="1">
    <source>
        <dbReference type="EMBL" id="CAC5364666.1"/>
    </source>
</evidence>
<name>A0A6J8ACL3_MYTCO</name>
<reference evidence="1 2" key="1">
    <citation type="submission" date="2020-06" db="EMBL/GenBank/DDBJ databases">
        <authorList>
            <person name="Li R."/>
            <person name="Bekaert M."/>
        </authorList>
    </citation>
    <scope>NUCLEOTIDE SEQUENCE [LARGE SCALE GENOMIC DNA]</scope>
    <source>
        <strain evidence="2">wild</strain>
    </source>
</reference>
<dbReference type="Proteomes" id="UP000507470">
    <property type="component" value="Unassembled WGS sequence"/>
</dbReference>
<protein>
    <submittedName>
        <fullName evidence="1">Uncharacterized protein</fullName>
    </submittedName>
</protein>
<sequence length="259" mass="29096">MEKLMESVRFCFKKPKLLKIQSRLQRGFTDGVNSTFAALPLTEAIIEPKELGQTLYTTFVDASTAFGVVWHASISKKDITKWNFWTKLVNCGVIGGIGGVTIGNSLMKDNVLSKQSKSIAKRELDRYSAASEIAKRRCLKISLQLQKKGEIEDHFPEWTKFWCRIAHGQENSNEQQKTNWKETKNIIETNRFEIQSTSRFLGEGIRAGIRIAGVAARITGTSLHVAGGFIGVQMIPPDIHTLVTSVNDERKKINMKLPQ</sequence>
<dbReference type="OrthoDB" id="5976087at2759"/>